<sequence length="258" mass="29556">MKKVYRVTGMSPAALDSKALYQLIKESHDAIAKFTKAHKTELLYVSKNTRLSTLLDQFDDGLHVNRSSRVTKKLEAADNERKDALVTLFSLIRAFARSKDSNSQAAYQDLTPLLKNYQKLTQLSYEKRTESINHLLAQLASVTYQSALTQFHLSPHVEQLKAVQNRFARLYQERLTEQTSFVPSQNRQLKVELIETYEFLVDFTALNAYAYPEKAYFAQLRDQLNAIRSRYRKRKGKKAPTVIADLAVTTTSNQAEVI</sequence>
<keyword evidence="2" id="KW-1185">Reference proteome</keyword>
<gene>
    <name evidence="1" type="ORF">FRX57_06350</name>
</gene>
<dbReference type="AlphaFoldDB" id="A0A5C5S9W8"/>
<dbReference type="Proteomes" id="UP000317430">
    <property type="component" value="Unassembled WGS sequence"/>
</dbReference>
<evidence type="ECO:0000313" key="1">
    <source>
        <dbReference type="EMBL" id="TWS96893.1"/>
    </source>
</evidence>
<comment type="caution">
    <text evidence="1">The sequence shown here is derived from an EMBL/GenBank/DDBJ whole genome shotgun (WGS) entry which is preliminary data.</text>
</comment>
<accession>A0A5C5S9W8</accession>
<dbReference type="InterPro" id="IPR046228">
    <property type="entry name" value="DUF6261"/>
</dbReference>
<name>A0A5C5S9W8_9STRE</name>
<evidence type="ECO:0000313" key="2">
    <source>
        <dbReference type="Proteomes" id="UP000317430"/>
    </source>
</evidence>
<proteinExistence type="predicted"/>
<dbReference type="RefSeq" id="WP_146567795.1">
    <property type="nucleotide sequence ID" value="NZ_VOHL01000006.1"/>
</dbReference>
<reference evidence="1 2" key="1">
    <citation type="submission" date="2019-08" db="EMBL/GenBank/DDBJ databases">
        <authorList>
            <person name="Lei W."/>
        </authorList>
    </citation>
    <scope>NUCLEOTIDE SEQUENCE [LARGE SCALE GENOMIC DNA]</scope>
    <source>
        <strain evidence="1 2">CCUG 66496</strain>
    </source>
</reference>
<dbReference type="OrthoDB" id="2222049at2"/>
<dbReference type="Pfam" id="PF19775">
    <property type="entry name" value="DUF6261"/>
    <property type="match status" value="1"/>
</dbReference>
<protein>
    <submittedName>
        <fullName evidence="1">Uncharacterized protein</fullName>
    </submittedName>
</protein>
<dbReference type="EMBL" id="VOHL01000006">
    <property type="protein sequence ID" value="TWS96893.1"/>
    <property type="molecule type" value="Genomic_DNA"/>
</dbReference>
<organism evidence="1 2">
    <name type="scientific">Streptococcus cuniculipharyngis</name>
    <dbReference type="NCBI Taxonomy" id="1562651"/>
    <lineage>
        <taxon>Bacteria</taxon>
        <taxon>Bacillati</taxon>
        <taxon>Bacillota</taxon>
        <taxon>Bacilli</taxon>
        <taxon>Lactobacillales</taxon>
        <taxon>Streptococcaceae</taxon>
        <taxon>Streptococcus</taxon>
    </lineage>
</organism>